<organism evidence="4">
    <name type="scientific">Hymenolepis diminuta</name>
    <name type="common">Rat tapeworm</name>
    <dbReference type="NCBI Taxonomy" id="6216"/>
    <lineage>
        <taxon>Eukaryota</taxon>
        <taxon>Metazoa</taxon>
        <taxon>Spiralia</taxon>
        <taxon>Lophotrochozoa</taxon>
        <taxon>Platyhelminthes</taxon>
        <taxon>Cestoda</taxon>
        <taxon>Eucestoda</taxon>
        <taxon>Cyclophyllidea</taxon>
        <taxon>Hymenolepididae</taxon>
        <taxon>Hymenolepis</taxon>
    </lineage>
</organism>
<dbReference type="EMBL" id="UYSG01011361">
    <property type="protein sequence ID" value="VDL62078.1"/>
    <property type="molecule type" value="Genomic_DNA"/>
</dbReference>
<gene>
    <name evidence="2" type="ORF">HDID_LOCUS9667</name>
</gene>
<dbReference type="AlphaFoldDB" id="A0A0R3SVP9"/>
<sequence>MRLRLRLVKFLDFCGIYGLGEEGSRVTTASGEGAGRGRKWRKRRRKGREEEEEKNEGAGGGEKEVCEEGWEIEQDGEAEVAGGGGGVATSSEISHTWAGFDEVQYLTHWHDSAGIVVVIQIQD</sequence>
<evidence type="ECO:0000313" key="4">
    <source>
        <dbReference type="WBParaSite" id="HDID_0000966901-mRNA-1"/>
    </source>
</evidence>
<accession>A0A0R3SVP9</accession>
<name>A0A0R3SVP9_HYMDI</name>
<protein>
    <submittedName>
        <fullName evidence="2 4">Uncharacterized protein</fullName>
    </submittedName>
</protein>
<evidence type="ECO:0000313" key="2">
    <source>
        <dbReference type="EMBL" id="VDL62078.1"/>
    </source>
</evidence>
<evidence type="ECO:0000313" key="3">
    <source>
        <dbReference type="Proteomes" id="UP000274504"/>
    </source>
</evidence>
<dbReference type="Proteomes" id="UP000274504">
    <property type="component" value="Unassembled WGS sequence"/>
</dbReference>
<dbReference type="WBParaSite" id="HDID_0000966901-mRNA-1">
    <property type="protein sequence ID" value="HDID_0000966901-mRNA-1"/>
    <property type="gene ID" value="HDID_0000966901"/>
</dbReference>
<feature type="compositionally biased region" description="Basic residues" evidence="1">
    <location>
        <begin position="36"/>
        <end position="46"/>
    </location>
</feature>
<proteinExistence type="predicted"/>
<reference evidence="2 3" key="2">
    <citation type="submission" date="2018-11" db="EMBL/GenBank/DDBJ databases">
        <authorList>
            <consortium name="Pathogen Informatics"/>
        </authorList>
    </citation>
    <scope>NUCLEOTIDE SEQUENCE [LARGE SCALE GENOMIC DNA]</scope>
</reference>
<evidence type="ECO:0000256" key="1">
    <source>
        <dbReference type="SAM" id="MobiDB-lite"/>
    </source>
</evidence>
<feature type="region of interest" description="Disordered" evidence="1">
    <location>
        <begin position="23"/>
        <end position="65"/>
    </location>
</feature>
<reference evidence="4" key="1">
    <citation type="submission" date="2017-02" db="UniProtKB">
        <authorList>
            <consortium name="WormBaseParasite"/>
        </authorList>
    </citation>
    <scope>IDENTIFICATION</scope>
</reference>